<evidence type="ECO:0000313" key="3">
    <source>
        <dbReference type="Proteomes" id="UP000030746"/>
    </source>
</evidence>
<evidence type="ECO:0000313" key="2">
    <source>
        <dbReference type="EMBL" id="ESP03581.1"/>
    </source>
</evidence>
<keyword evidence="3" id="KW-1185">Reference proteome</keyword>
<feature type="transmembrane region" description="Helical" evidence="1">
    <location>
        <begin position="81"/>
        <end position="102"/>
    </location>
</feature>
<gene>
    <name evidence="2" type="ORF">LOTGIDRAFT_176378</name>
</gene>
<keyword evidence="1" id="KW-0812">Transmembrane</keyword>
<dbReference type="KEGG" id="lgi:LOTGIDRAFT_176378"/>
<dbReference type="STRING" id="225164.V4B7K0"/>
<dbReference type="GeneID" id="20243731"/>
<feature type="non-terminal residue" evidence="2">
    <location>
        <position position="1"/>
    </location>
</feature>
<evidence type="ECO:0000256" key="1">
    <source>
        <dbReference type="SAM" id="Phobius"/>
    </source>
</evidence>
<accession>V4B7K0</accession>
<sequence length="110" mass="12731">DPTPRDQPIIQFRNASWISYNLQNHSYLSITNKSENPINFRQKEYAFWMEYFPKLSGRDPIYGVTVAPIIQETSEFEMATWSLTAGVALLSIVVLSCCVLMCKRSRTKNY</sequence>
<name>V4B7K0_LOTGI</name>
<dbReference type="EMBL" id="KB199955">
    <property type="protein sequence ID" value="ESP03581.1"/>
    <property type="molecule type" value="Genomic_DNA"/>
</dbReference>
<dbReference type="CTD" id="20243731"/>
<keyword evidence="1" id="KW-0472">Membrane</keyword>
<proteinExistence type="predicted"/>
<dbReference type="OrthoDB" id="6846267at2759"/>
<dbReference type="RefSeq" id="XP_009045732.1">
    <property type="nucleotide sequence ID" value="XM_009047484.1"/>
</dbReference>
<protein>
    <submittedName>
        <fullName evidence="2">Uncharacterized protein</fullName>
    </submittedName>
</protein>
<organism evidence="2 3">
    <name type="scientific">Lottia gigantea</name>
    <name type="common">Giant owl limpet</name>
    <dbReference type="NCBI Taxonomy" id="225164"/>
    <lineage>
        <taxon>Eukaryota</taxon>
        <taxon>Metazoa</taxon>
        <taxon>Spiralia</taxon>
        <taxon>Lophotrochozoa</taxon>
        <taxon>Mollusca</taxon>
        <taxon>Gastropoda</taxon>
        <taxon>Patellogastropoda</taxon>
        <taxon>Lottioidea</taxon>
        <taxon>Lottiidae</taxon>
        <taxon>Lottia</taxon>
    </lineage>
</organism>
<reference evidence="2 3" key="1">
    <citation type="journal article" date="2013" name="Nature">
        <title>Insights into bilaterian evolution from three spiralian genomes.</title>
        <authorList>
            <person name="Simakov O."/>
            <person name="Marletaz F."/>
            <person name="Cho S.J."/>
            <person name="Edsinger-Gonzales E."/>
            <person name="Havlak P."/>
            <person name="Hellsten U."/>
            <person name="Kuo D.H."/>
            <person name="Larsson T."/>
            <person name="Lv J."/>
            <person name="Arendt D."/>
            <person name="Savage R."/>
            <person name="Osoegawa K."/>
            <person name="de Jong P."/>
            <person name="Grimwood J."/>
            <person name="Chapman J.A."/>
            <person name="Shapiro H."/>
            <person name="Aerts A."/>
            <person name="Otillar R.P."/>
            <person name="Terry A.Y."/>
            <person name="Boore J.L."/>
            <person name="Grigoriev I.V."/>
            <person name="Lindberg D.R."/>
            <person name="Seaver E.C."/>
            <person name="Weisblat D.A."/>
            <person name="Putnam N.H."/>
            <person name="Rokhsar D.S."/>
        </authorList>
    </citation>
    <scope>NUCLEOTIDE SEQUENCE [LARGE SCALE GENOMIC DNA]</scope>
</reference>
<keyword evidence="1" id="KW-1133">Transmembrane helix</keyword>
<dbReference type="AlphaFoldDB" id="V4B7K0"/>
<dbReference type="HOGENOM" id="CLU_2177348_0_0_1"/>
<dbReference type="Proteomes" id="UP000030746">
    <property type="component" value="Unassembled WGS sequence"/>
</dbReference>